<dbReference type="Gene3D" id="3.40.50.620">
    <property type="entry name" value="HUPs"/>
    <property type="match status" value="2"/>
</dbReference>
<keyword evidence="5 9" id="KW-0067">ATP-binding</keyword>
<dbReference type="InterPro" id="IPR002302">
    <property type="entry name" value="Leu-tRNA-ligase"/>
</dbReference>
<evidence type="ECO:0000313" key="15">
    <source>
        <dbReference type="EMBL" id="ATQ40979.1"/>
    </source>
</evidence>
<protein>
    <recommendedName>
        <fullName evidence="9">Leucine--tRNA ligase</fullName>
        <ecNumber evidence="9">6.1.1.4</ecNumber>
    </recommendedName>
    <alternativeName>
        <fullName evidence="9">Leucyl-tRNA synthetase</fullName>
        <shortName evidence="9">LeuRS</shortName>
    </alternativeName>
</protein>
<keyword evidence="2 9" id="KW-0963">Cytoplasm</keyword>
<feature type="domain" description="Methionyl/Leucyl tRNA synthetase" evidence="13">
    <location>
        <begin position="36"/>
        <end position="170"/>
    </location>
</feature>
<evidence type="ECO:0000256" key="4">
    <source>
        <dbReference type="ARBA" id="ARBA00022741"/>
    </source>
</evidence>
<comment type="similarity">
    <text evidence="1 9 10">Belongs to the class-I aminoacyl-tRNA synthetase family.</text>
</comment>
<dbReference type="Gene3D" id="3.10.20.590">
    <property type="match status" value="1"/>
</dbReference>
<dbReference type="GO" id="GO:0006429">
    <property type="term" value="P:leucyl-tRNA aminoacylation"/>
    <property type="evidence" value="ECO:0007669"/>
    <property type="project" value="UniProtKB-UniRule"/>
</dbReference>
<feature type="short sequence motif" description="'KMSKS' region" evidence="9">
    <location>
        <begin position="625"/>
        <end position="629"/>
    </location>
</feature>
<evidence type="ECO:0000256" key="6">
    <source>
        <dbReference type="ARBA" id="ARBA00022917"/>
    </source>
</evidence>
<dbReference type="Pfam" id="PF09334">
    <property type="entry name" value="tRNA-synt_1g"/>
    <property type="match status" value="1"/>
</dbReference>
<evidence type="ECO:0000256" key="3">
    <source>
        <dbReference type="ARBA" id="ARBA00022598"/>
    </source>
</evidence>
<dbReference type="HAMAP" id="MF_00049_B">
    <property type="entry name" value="Leu_tRNA_synth_B"/>
    <property type="match status" value="1"/>
</dbReference>
<dbReference type="CDD" id="cd00812">
    <property type="entry name" value="LeuRS_core"/>
    <property type="match status" value="1"/>
</dbReference>
<dbReference type="NCBIfam" id="TIGR00396">
    <property type="entry name" value="leuS_bact"/>
    <property type="match status" value="1"/>
</dbReference>
<keyword evidence="3 9" id="KW-0436">Ligase</keyword>
<comment type="catalytic activity">
    <reaction evidence="8 9">
        <text>tRNA(Leu) + L-leucine + ATP = L-leucyl-tRNA(Leu) + AMP + diphosphate</text>
        <dbReference type="Rhea" id="RHEA:11688"/>
        <dbReference type="Rhea" id="RHEA-COMP:9613"/>
        <dbReference type="Rhea" id="RHEA-COMP:9622"/>
        <dbReference type="ChEBI" id="CHEBI:30616"/>
        <dbReference type="ChEBI" id="CHEBI:33019"/>
        <dbReference type="ChEBI" id="CHEBI:57427"/>
        <dbReference type="ChEBI" id="CHEBI:78442"/>
        <dbReference type="ChEBI" id="CHEBI:78494"/>
        <dbReference type="ChEBI" id="CHEBI:456215"/>
        <dbReference type="EC" id="6.1.1.4"/>
    </reaction>
</comment>
<dbReference type="KEGG" id="cmb:CSW64_00425"/>
<evidence type="ECO:0000256" key="1">
    <source>
        <dbReference type="ARBA" id="ARBA00005594"/>
    </source>
</evidence>
<feature type="domain" description="Aminoacyl-tRNA synthetase class Ia" evidence="11">
    <location>
        <begin position="622"/>
        <end position="665"/>
    </location>
</feature>
<dbReference type="PROSITE" id="PS00178">
    <property type="entry name" value="AA_TRNA_LIGASE_I"/>
    <property type="match status" value="1"/>
</dbReference>
<feature type="domain" description="Leucyl-tRNA synthetase editing" evidence="14">
    <location>
        <begin position="220"/>
        <end position="409"/>
    </location>
</feature>
<dbReference type="InterPro" id="IPR025709">
    <property type="entry name" value="Leu_tRNA-synth_edit"/>
</dbReference>
<evidence type="ECO:0000256" key="8">
    <source>
        <dbReference type="ARBA" id="ARBA00047469"/>
    </source>
</evidence>
<dbReference type="InterPro" id="IPR015413">
    <property type="entry name" value="Methionyl/Leucyl_tRNA_Synth"/>
</dbReference>
<comment type="subcellular location">
    <subcellularLocation>
        <location evidence="9">Cytoplasm</location>
    </subcellularLocation>
</comment>
<keyword evidence="6 9" id="KW-0648">Protein biosynthesis</keyword>
<keyword evidence="4 9" id="KW-0547">Nucleotide-binding</keyword>
<keyword evidence="7 9" id="KW-0030">Aminoacyl-tRNA synthetase</keyword>
<evidence type="ECO:0000259" key="12">
    <source>
        <dbReference type="Pfam" id="PF08264"/>
    </source>
</evidence>
<evidence type="ECO:0000259" key="11">
    <source>
        <dbReference type="Pfam" id="PF00133"/>
    </source>
</evidence>
<dbReference type="GO" id="GO:0002161">
    <property type="term" value="F:aminoacyl-tRNA deacylase activity"/>
    <property type="evidence" value="ECO:0007669"/>
    <property type="project" value="InterPro"/>
</dbReference>
<dbReference type="InterPro" id="IPR009008">
    <property type="entry name" value="Val/Leu/Ile-tRNA-synth_edit"/>
</dbReference>
<dbReference type="SUPFAM" id="SSF52374">
    <property type="entry name" value="Nucleotidylyl transferase"/>
    <property type="match status" value="1"/>
</dbReference>
<organism evidence="15 16">
    <name type="scientific">Caulobacter mirabilis</name>
    <dbReference type="NCBI Taxonomy" id="69666"/>
    <lineage>
        <taxon>Bacteria</taxon>
        <taxon>Pseudomonadati</taxon>
        <taxon>Pseudomonadota</taxon>
        <taxon>Alphaproteobacteria</taxon>
        <taxon>Caulobacterales</taxon>
        <taxon>Caulobacteraceae</taxon>
        <taxon>Caulobacter</taxon>
    </lineage>
</organism>
<feature type="short sequence motif" description="'HIGH' region" evidence="9">
    <location>
        <begin position="41"/>
        <end position="51"/>
    </location>
</feature>
<dbReference type="GO" id="GO:0004823">
    <property type="term" value="F:leucine-tRNA ligase activity"/>
    <property type="evidence" value="ECO:0007669"/>
    <property type="project" value="UniProtKB-UniRule"/>
</dbReference>
<dbReference type="SUPFAM" id="SSF47323">
    <property type="entry name" value="Anticodon-binding domain of a subclass of class I aminoacyl-tRNA synthetases"/>
    <property type="match status" value="1"/>
</dbReference>
<accession>A0A2D2ASJ8</accession>
<evidence type="ECO:0000256" key="5">
    <source>
        <dbReference type="ARBA" id="ARBA00022840"/>
    </source>
</evidence>
<dbReference type="RefSeq" id="WP_099620236.1">
    <property type="nucleotide sequence ID" value="NZ_CP024201.1"/>
</dbReference>
<keyword evidence="16" id="KW-1185">Reference proteome</keyword>
<name>A0A2D2ASJ8_9CAUL</name>
<dbReference type="EMBL" id="CP024201">
    <property type="protein sequence ID" value="ATQ40979.1"/>
    <property type="molecule type" value="Genomic_DNA"/>
</dbReference>
<dbReference type="InterPro" id="IPR014729">
    <property type="entry name" value="Rossmann-like_a/b/a_fold"/>
</dbReference>
<evidence type="ECO:0000256" key="9">
    <source>
        <dbReference type="HAMAP-Rule" id="MF_00049"/>
    </source>
</evidence>
<reference evidence="15 16" key="1">
    <citation type="submission" date="2017-10" db="EMBL/GenBank/DDBJ databases">
        <title>Genome sequence of Caulobacter mirabilis FWC38.</title>
        <authorList>
            <person name="Fiebig A."/>
            <person name="Crosson S."/>
        </authorList>
    </citation>
    <scope>NUCLEOTIDE SEQUENCE [LARGE SCALE GENOMIC DNA]</scope>
    <source>
        <strain evidence="15 16">FWC 38</strain>
    </source>
</reference>
<evidence type="ECO:0000259" key="13">
    <source>
        <dbReference type="Pfam" id="PF09334"/>
    </source>
</evidence>
<dbReference type="Gene3D" id="1.10.730.10">
    <property type="entry name" value="Isoleucyl-tRNA Synthetase, Domain 1"/>
    <property type="match status" value="1"/>
</dbReference>
<dbReference type="Pfam" id="PF13603">
    <property type="entry name" value="tRNA-synt_1_2"/>
    <property type="match status" value="1"/>
</dbReference>
<dbReference type="PANTHER" id="PTHR43740">
    <property type="entry name" value="LEUCYL-TRNA SYNTHETASE"/>
    <property type="match status" value="1"/>
</dbReference>
<dbReference type="PRINTS" id="PR00985">
    <property type="entry name" value="TRNASYNTHLEU"/>
</dbReference>
<dbReference type="InterPro" id="IPR013155">
    <property type="entry name" value="M/V/L/I-tRNA-synth_anticd-bd"/>
</dbReference>
<dbReference type="PANTHER" id="PTHR43740:SF2">
    <property type="entry name" value="LEUCINE--TRNA LIGASE, MITOCHONDRIAL"/>
    <property type="match status" value="1"/>
</dbReference>
<dbReference type="FunFam" id="3.40.50.620:FF:000003">
    <property type="entry name" value="Leucine--tRNA ligase"/>
    <property type="match status" value="1"/>
</dbReference>
<evidence type="ECO:0000313" key="16">
    <source>
        <dbReference type="Proteomes" id="UP000228945"/>
    </source>
</evidence>
<dbReference type="Proteomes" id="UP000228945">
    <property type="component" value="Chromosome"/>
</dbReference>
<dbReference type="CDD" id="cd07958">
    <property type="entry name" value="Anticodon_Ia_Leu_BEm"/>
    <property type="match status" value="1"/>
</dbReference>
<dbReference type="FunFam" id="3.10.20.590:FF:000001">
    <property type="entry name" value="Leucine--tRNA ligase"/>
    <property type="match status" value="1"/>
</dbReference>
<evidence type="ECO:0000259" key="14">
    <source>
        <dbReference type="Pfam" id="PF13603"/>
    </source>
</evidence>
<dbReference type="GO" id="GO:0005829">
    <property type="term" value="C:cytosol"/>
    <property type="evidence" value="ECO:0007669"/>
    <property type="project" value="TreeGrafter"/>
</dbReference>
<feature type="binding site" evidence="9">
    <location>
        <position position="628"/>
    </location>
    <ligand>
        <name>ATP</name>
        <dbReference type="ChEBI" id="CHEBI:30616"/>
    </ligand>
</feature>
<feature type="domain" description="Methionyl/Valyl/Leucyl/Isoleucyl-tRNA synthetase anticodon-binding" evidence="12">
    <location>
        <begin position="702"/>
        <end position="822"/>
    </location>
</feature>
<dbReference type="GO" id="GO:0005524">
    <property type="term" value="F:ATP binding"/>
    <property type="evidence" value="ECO:0007669"/>
    <property type="project" value="UniProtKB-UniRule"/>
</dbReference>
<dbReference type="SUPFAM" id="SSF50677">
    <property type="entry name" value="ValRS/IleRS/LeuRS editing domain"/>
    <property type="match status" value="1"/>
</dbReference>
<sequence length="860" mass="95097">MARYNPKDVEPKWRDAWARKDVFRVANDDPRPKYYVLEMFPYPSGRIHMGHVRNYAMGDVVARYRRAQGHAVLHPMGWDAFGMPAENAAMERGVHPKGWTYDNIAAMRDQLKLLGLSIDWSREFATCDPEYYGQQQAWFLKLLERGLVYRKEATVNWDPVDMTVLANEQVIDGRGWRSGAVVEKKKLTQWFMRITDYADDLIDSLATLDRWPDKVRTMQENWIGRSTGLQFFFDFDGVAPKGFDKGLEVYTTRPDTLFGASFVGVAPDHPLAEQLAAADPKVAAFVAECRRGGTSEADIEGAEKLGYDTGLRVKHPFVEGETLPVWIANFILMDYGTGAIFACPAHDQRDLDFARKYGLPVKPVVLPADAHPATFMVGSEAYVGPGKIFNSGFLDGMTVEQAKAEAVAKIEAAGKGEGATVYRLRDWGVSRQRYWGCPIPVVHCKACGVVPASADQLPVILPDDVSFEQPGNPLLRHPTWRFTTCPSCGGEAERETDTLDTFMDSSWYFARFANPDAAEPIDKAAADKWLPVDQYIGGIEHAVLHLLYARFITRALKDEGMLSVKEPFAGLFTQGMVTHETYFRQAGDRPEWVEPAAIDLIAEGGTRIAKLKTTGETISIGDVEKMSKSKKNVVAPEDIFETYGVDAARLFVMSDSPPERDVQWSTGGVEGAGRFVGRVWAEFDSQGAAPAGPDTDPRGEELRRAAHKTIKAVTESIEGFRFNSGIARLYEFLNVLKAFPATDTGVAQARAEALSILARLIAPFTPHLAEECWTRLGEDGMAVDAPWPKADPALVVDSEVVLPVQVNGKRRGELRVPADADEATVREKALADPNVSVHLEGLSVRKVIVVPGRIINIVAG</sequence>
<proteinExistence type="inferred from homology"/>
<evidence type="ECO:0000256" key="2">
    <source>
        <dbReference type="ARBA" id="ARBA00022490"/>
    </source>
</evidence>
<dbReference type="Pfam" id="PF00133">
    <property type="entry name" value="tRNA-synt_1"/>
    <property type="match status" value="2"/>
</dbReference>
<dbReference type="OrthoDB" id="9810365at2"/>
<dbReference type="InterPro" id="IPR001412">
    <property type="entry name" value="aa-tRNA-synth_I_CS"/>
</dbReference>
<evidence type="ECO:0000256" key="10">
    <source>
        <dbReference type="RuleBase" id="RU363035"/>
    </source>
</evidence>
<feature type="domain" description="Aminoacyl-tRNA synthetase class Ia" evidence="11">
    <location>
        <begin position="422"/>
        <end position="580"/>
    </location>
</feature>
<dbReference type="Pfam" id="PF08264">
    <property type="entry name" value="Anticodon_1"/>
    <property type="match status" value="1"/>
</dbReference>
<dbReference type="Gene3D" id="2.20.28.290">
    <property type="match status" value="1"/>
</dbReference>
<dbReference type="AlphaFoldDB" id="A0A2D2ASJ8"/>
<gene>
    <name evidence="9" type="primary">leuS</name>
    <name evidence="15" type="ORF">CSW64_00425</name>
</gene>
<dbReference type="InterPro" id="IPR009080">
    <property type="entry name" value="tRNAsynth_Ia_anticodon-bd"/>
</dbReference>
<dbReference type="EC" id="6.1.1.4" evidence="9"/>
<dbReference type="InterPro" id="IPR002300">
    <property type="entry name" value="aa-tRNA-synth_Ia"/>
</dbReference>
<evidence type="ECO:0000256" key="7">
    <source>
        <dbReference type="ARBA" id="ARBA00023146"/>
    </source>
</evidence>
<dbReference type="FunFam" id="1.10.730.10:FF:000002">
    <property type="entry name" value="Leucine--tRNA ligase"/>
    <property type="match status" value="1"/>
</dbReference>